<dbReference type="InterPro" id="IPR050763">
    <property type="entry name" value="ABC_transporter_ATP-binding"/>
</dbReference>
<keyword evidence="5 8" id="KW-0067">ATP-binding</keyword>
<gene>
    <name evidence="8" type="ORF">JOF29_007119</name>
</gene>
<accession>A0ABS4UWI0</accession>
<evidence type="ECO:0000256" key="5">
    <source>
        <dbReference type="ARBA" id="ARBA00022840"/>
    </source>
</evidence>
<dbReference type="PROSITE" id="PS50893">
    <property type="entry name" value="ABC_TRANSPORTER_2"/>
    <property type="match status" value="1"/>
</dbReference>
<evidence type="ECO:0000256" key="4">
    <source>
        <dbReference type="ARBA" id="ARBA00022741"/>
    </source>
</evidence>
<dbReference type="SMART" id="SM00382">
    <property type="entry name" value="AAA"/>
    <property type="match status" value="1"/>
</dbReference>
<dbReference type="GO" id="GO:0005524">
    <property type="term" value="F:ATP binding"/>
    <property type="evidence" value="ECO:0007669"/>
    <property type="project" value="UniProtKB-KW"/>
</dbReference>
<keyword evidence="9" id="KW-1185">Reference proteome</keyword>
<keyword evidence="4" id="KW-0547">Nucleotide-binding</keyword>
<evidence type="ECO:0000256" key="1">
    <source>
        <dbReference type="ARBA" id="ARBA00004202"/>
    </source>
</evidence>
<dbReference type="CDD" id="cd03230">
    <property type="entry name" value="ABC_DR_subfamily_A"/>
    <property type="match status" value="1"/>
</dbReference>
<feature type="domain" description="ABC transporter" evidence="7">
    <location>
        <begin position="18"/>
        <end position="250"/>
    </location>
</feature>
<dbReference type="PANTHER" id="PTHR42711">
    <property type="entry name" value="ABC TRANSPORTER ATP-BINDING PROTEIN"/>
    <property type="match status" value="1"/>
</dbReference>
<evidence type="ECO:0000313" key="8">
    <source>
        <dbReference type="EMBL" id="MBP2356009.1"/>
    </source>
</evidence>
<organism evidence="8 9">
    <name type="scientific">Kribbella aluminosa</name>
    <dbReference type="NCBI Taxonomy" id="416017"/>
    <lineage>
        <taxon>Bacteria</taxon>
        <taxon>Bacillati</taxon>
        <taxon>Actinomycetota</taxon>
        <taxon>Actinomycetes</taxon>
        <taxon>Propionibacteriales</taxon>
        <taxon>Kribbellaceae</taxon>
        <taxon>Kribbella</taxon>
    </lineage>
</organism>
<protein>
    <submittedName>
        <fullName evidence="8">ABC-2 type transport system ATP-binding protein</fullName>
    </submittedName>
</protein>
<comment type="subcellular location">
    <subcellularLocation>
        <location evidence="1">Cell membrane</location>
        <topology evidence="1">Peripheral membrane protein</topology>
    </subcellularLocation>
</comment>
<dbReference type="Pfam" id="PF00005">
    <property type="entry name" value="ABC_tran"/>
    <property type="match status" value="1"/>
</dbReference>
<dbReference type="Proteomes" id="UP000755585">
    <property type="component" value="Unassembled WGS sequence"/>
</dbReference>
<evidence type="ECO:0000256" key="2">
    <source>
        <dbReference type="ARBA" id="ARBA00005417"/>
    </source>
</evidence>
<sequence>MSEVLATAAPQGTQLMAIEVRELTKRYGDLTAVEGVSLDVPAGQVLGLLGPNGAGKTTTIKMMTGLVTPTSGTVSLGGYDVSRRRSQAVQQVGAVLEGSRNVYWSLSAWQNLLYFGRLKGLRKSEIRPRAERLLRELGLWERRDHQVGGFSRGMAQKVAVAAALITDPPIVLLDEPTIGLDVEAARTVRDWVLRLAHQEGKTVVLTTHQLAMAEELADRVAVIREGRIITDLPTRELLDRYVEDRYDITIDSTRGVDGLRVAGVPELTASSADGQAAVHLPTADQDVLYTVLAALHADSVPVLDVSRVRPSLEDVFLKLLRSA</sequence>
<keyword evidence="3" id="KW-0813">Transport</keyword>
<name>A0ABS4UWI0_9ACTN</name>
<evidence type="ECO:0000256" key="6">
    <source>
        <dbReference type="ARBA" id="ARBA00023251"/>
    </source>
</evidence>
<evidence type="ECO:0000256" key="3">
    <source>
        <dbReference type="ARBA" id="ARBA00022448"/>
    </source>
</evidence>
<dbReference type="EMBL" id="JAGINT010000002">
    <property type="protein sequence ID" value="MBP2356009.1"/>
    <property type="molecule type" value="Genomic_DNA"/>
</dbReference>
<dbReference type="PANTHER" id="PTHR42711:SF5">
    <property type="entry name" value="ABC TRANSPORTER ATP-BINDING PROTEIN NATA"/>
    <property type="match status" value="1"/>
</dbReference>
<dbReference type="SUPFAM" id="SSF52540">
    <property type="entry name" value="P-loop containing nucleoside triphosphate hydrolases"/>
    <property type="match status" value="1"/>
</dbReference>
<dbReference type="InterPro" id="IPR003439">
    <property type="entry name" value="ABC_transporter-like_ATP-bd"/>
</dbReference>
<dbReference type="Gene3D" id="3.40.50.300">
    <property type="entry name" value="P-loop containing nucleotide triphosphate hydrolases"/>
    <property type="match status" value="1"/>
</dbReference>
<evidence type="ECO:0000259" key="7">
    <source>
        <dbReference type="PROSITE" id="PS50893"/>
    </source>
</evidence>
<reference evidence="8 9" key="1">
    <citation type="submission" date="2021-03" db="EMBL/GenBank/DDBJ databases">
        <title>Sequencing the genomes of 1000 actinobacteria strains.</title>
        <authorList>
            <person name="Klenk H.-P."/>
        </authorList>
    </citation>
    <scope>NUCLEOTIDE SEQUENCE [LARGE SCALE GENOMIC DNA]</scope>
    <source>
        <strain evidence="8 9">DSM 18824</strain>
    </source>
</reference>
<proteinExistence type="inferred from homology"/>
<dbReference type="RefSeq" id="WP_209698596.1">
    <property type="nucleotide sequence ID" value="NZ_BAAAVU010000005.1"/>
</dbReference>
<keyword evidence="6" id="KW-0046">Antibiotic resistance</keyword>
<dbReference type="InterPro" id="IPR003593">
    <property type="entry name" value="AAA+_ATPase"/>
</dbReference>
<comment type="similarity">
    <text evidence="2">Belongs to the ABC transporter superfamily.</text>
</comment>
<evidence type="ECO:0000313" key="9">
    <source>
        <dbReference type="Proteomes" id="UP000755585"/>
    </source>
</evidence>
<dbReference type="InterPro" id="IPR027417">
    <property type="entry name" value="P-loop_NTPase"/>
</dbReference>
<comment type="caution">
    <text evidence="8">The sequence shown here is derived from an EMBL/GenBank/DDBJ whole genome shotgun (WGS) entry which is preliminary data.</text>
</comment>